<sequence>MKAKDQGKDITEQKGAEKLKQVKTRKADDRQDNSASRRVALELAKSYSKPTLEKSQLSDRRKHFDDALTGSMRNLELGLDFELILSIVKTCNLLPKLVETIVGATYGHHPRTVGQTTARAGGPWFTTATPPQPSLKKSAKSRLTDRPMVRRSNNGLWSMSMDQELLYPASDTNYG</sequence>
<dbReference type="EMBL" id="CP133615">
    <property type="protein sequence ID" value="WMV24128.1"/>
    <property type="molecule type" value="Genomic_DNA"/>
</dbReference>
<dbReference type="AlphaFoldDB" id="A0AAF0TRW0"/>
<feature type="compositionally biased region" description="Basic and acidic residues" evidence="1">
    <location>
        <begin position="1"/>
        <end position="32"/>
    </location>
</feature>
<evidence type="ECO:0000313" key="2">
    <source>
        <dbReference type="EMBL" id="WMV24128.1"/>
    </source>
</evidence>
<name>A0AAF0TRW0_SOLVR</name>
<proteinExistence type="predicted"/>
<evidence type="ECO:0000313" key="3">
    <source>
        <dbReference type="Proteomes" id="UP001234989"/>
    </source>
</evidence>
<feature type="region of interest" description="Disordered" evidence="1">
    <location>
        <begin position="113"/>
        <end position="144"/>
    </location>
</feature>
<protein>
    <submittedName>
        <fullName evidence="2">Uncharacterized protein</fullName>
    </submittedName>
</protein>
<dbReference type="Proteomes" id="UP001234989">
    <property type="component" value="Chromosome 4"/>
</dbReference>
<organism evidence="2 3">
    <name type="scientific">Solanum verrucosum</name>
    <dbReference type="NCBI Taxonomy" id="315347"/>
    <lineage>
        <taxon>Eukaryota</taxon>
        <taxon>Viridiplantae</taxon>
        <taxon>Streptophyta</taxon>
        <taxon>Embryophyta</taxon>
        <taxon>Tracheophyta</taxon>
        <taxon>Spermatophyta</taxon>
        <taxon>Magnoliopsida</taxon>
        <taxon>eudicotyledons</taxon>
        <taxon>Gunneridae</taxon>
        <taxon>Pentapetalae</taxon>
        <taxon>asterids</taxon>
        <taxon>lamiids</taxon>
        <taxon>Solanales</taxon>
        <taxon>Solanaceae</taxon>
        <taxon>Solanoideae</taxon>
        <taxon>Solaneae</taxon>
        <taxon>Solanum</taxon>
    </lineage>
</organism>
<reference evidence="2" key="1">
    <citation type="submission" date="2023-08" db="EMBL/GenBank/DDBJ databases">
        <title>A de novo genome assembly of Solanum verrucosum Schlechtendal, a Mexican diploid species geographically isolated from the other diploid A-genome species in potato relatives.</title>
        <authorList>
            <person name="Hosaka K."/>
        </authorList>
    </citation>
    <scope>NUCLEOTIDE SEQUENCE</scope>
    <source>
        <tissue evidence="2">Young leaves</tissue>
    </source>
</reference>
<feature type="region of interest" description="Disordered" evidence="1">
    <location>
        <begin position="1"/>
        <end position="37"/>
    </location>
</feature>
<accession>A0AAF0TRW0</accession>
<evidence type="ECO:0000256" key="1">
    <source>
        <dbReference type="SAM" id="MobiDB-lite"/>
    </source>
</evidence>
<gene>
    <name evidence="2" type="ORF">MTR67_017513</name>
</gene>
<keyword evidence="3" id="KW-1185">Reference proteome</keyword>